<feature type="chain" id="PRO_5046689705" evidence="2">
    <location>
        <begin position="19"/>
        <end position="81"/>
    </location>
</feature>
<gene>
    <name evidence="3" type="ORF">MFLAVUS_004274</name>
</gene>
<reference evidence="3 4" key="1">
    <citation type="submission" date="2024-04" db="EMBL/GenBank/DDBJ databases">
        <title>genome sequences of Mucor flavus KT1a and Helicostylum pulchrum KT1b strains isolated from the surface of a dry-aged beef.</title>
        <authorList>
            <person name="Toyotome T."/>
            <person name="Hosono M."/>
            <person name="Torimaru M."/>
            <person name="Fukuda K."/>
            <person name="Mikami N."/>
        </authorList>
    </citation>
    <scope>NUCLEOTIDE SEQUENCE [LARGE SCALE GENOMIC DNA]</scope>
    <source>
        <strain evidence="3 4">KT1a</strain>
    </source>
</reference>
<evidence type="ECO:0000313" key="4">
    <source>
        <dbReference type="Proteomes" id="UP001473302"/>
    </source>
</evidence>
<evidence type="ECO:0000256" key="1">
    <source>
        <dbReference type="SAM" id="MobiDB-lite"/>
    </source>
</evidence>
<dbReference type="Proteomes" id="UP001473302">
    <property type="component" value="Unassembled WGS sequence"/>
</dbReference>
<name>A0ABP9YVF8_9FUNG</name>
<keyword evidence="4" id="KW-1185">Reference proteome</keyword>
<evidence type="ECO:0000256" key="2">
    <source>
        <dbReference type="SAM" id="SignalP"/>
    </source>
</evidence>
<comment type="caution">
    <text evidence="3">The sequence shown here is derived from an EMBL/GenBank/DDBJ whole genome shotgun (WGS) entry which is preliminary data.</text>
</comment>
<sequence>MRVSYSILIFGLIASVAAKGSSGGSSSSSDSSSDSSSGGSSSKPGAGSPPSNNTSAGELSYPIYPIVMTGATIASSIYLSL</sequence>
<keyword evidence="2" id="KW-0732">Signal</keyword>
<feature type="region of interest" description="Disordered" evidence="1">
    <location>
        <begin position="18"/>
        <end position="54"/>
    </location>
</feature>
<protein>
    <submittedName>
        <fullName evidence="3">Uncharacterized protein</fullName>
    </submittedName>
</protein>
<accession>A0ABP9YVF8</accession>
<dbReference type="EMBL" id="BAABUK010000008">
    <property type="protein sequence ID" value="GAA5810846.1"/>
    <property type="molecule type" value="Genomic_DNA"/>
</dbReference>
<feature type="signal peptide" evidence="2">
    <location>
        <begin position="1"/>
        <end position="18"/>
    </location>
</feature>
<evidence type="ECO:0000313" key="3">
    <source>
        <dbReference type="EMBL" id="GAA5810846.1"/>
    </source>
</evidence>
<organism evidence="3 4">
    <name type="scientific">Mucor flavus</name>
    <dbReference type="NCBI Taxonomy" id="439312"/>
    <lineage>
        <taxon>Eukaryota</taxon>
        <taxon>Fungi</taxon>
        <taxon>Fungi incertae sedis</taxon>
        <taxon>Mucoromycota</taxon>
        <taxon>Mucoromycotina</taxon>
        <taxon>Mucoromycetes</taxon>
        <taxon>Mucorales</taxon>
        <taxon>Mucorineae</taxon>
        <taxon>Mucoraceae</taxon>
        <taxon>Mucor</taxon>
    </lineage>
</organism>
<proteinExistence type="predicted"/>
<feature type="compositionally biased region" description="Low complexity" evidence="1">
    <location>
        <begin position="18"/>
        <end position="51"/>
    </location>
</feature>